<dbReference type="EMBL" id="CP031023">
    <property type="protein sequence ID" value="AZA15333.1"/>
    <property type="molecule type" value="Genomic_DNA"/>
</dbReference>
<evidence type="ECO:0000256" key="4">
    <source>
        <dbReference type="ARBA" id="ARBA00022989"/>
    </source>
</evidence>
<keyword evidence="5" id="KW-0472">Membrane</keyword>
<accession>A0A1L3JYU6</accession>
<evidence type="ECO:0000256" key="1">
    <source>
        <dbReference type="ARBA" id="ARBA00004141"/>
    </source>
</evidence>
<dbReference type="PANTHER" id="PTHR42826">
    <property type="entry name" value="DICARBOXYLATE TRANSPORTER 2.1, CHLOROPLASTIC"/>
    <property type="match status" value="1"/>
</dbReference>
<proteinExistence type="inferred from homology"/>
<evidence type="ECO:0000256" key="3">
    <source>
        <dbReference type="ARBA" id="ARBA00022692"/>
    </source>
</evidence>
<dbReference type="AlphaFoldDB" id="A0A1L3JYU6"/>
<evidence type="ECO:0000256" key="5">
    <source>
        <dbReference type="ARBA" id="ARBA00023136"/>
    </source>
</evidence>
<organism evidence="6">
    <name type="scientific">Lactobacillus delbrueckii subsp. lactis</name>
    <dbReference type="NCBI Taxonomy" id="29397"/>
    <lineage>
        <taxon>Bacteria</taxon>
        <taxon>Bacillati</taxon>
        <taxon>Bacillota</taxon>
        <taxon>Bacilli</taxon>
        <taxon>Lactobacillales</taxon>
        <taxon>Lactobacillaceae</taxon>
        <taxon>Lactobacillus</taxon>
    </lineage>
</organism>
<dbReference type="InterPro" id="IPR001898">
    <property type="entry name" value="SLC13A/DASS"/>
</dbReference>
<dbReference type="GO" id="GO:0022857">
    <property type="term" value="F:transmembrane transporter activity"/>
    <property type="evidence" value="ECO:0007669"/>
    <property type="project" value="InterPro"/>
</dbReference>
<protein>
    <submittedName>
        <fullName evidence="6">Anion transporter</fullName>
    </submittedName>
</protein>
<dbReference type="Pfam" id="PF00939">
    <property type="entry name" value="Na_sulph_symp"/>
    <property type="match status" value="1"/>
</dbReference>
<dbReference type="InterPro" id="IPR030676">
    <property type="entry name" value="CitT-rel"/>
</dbReference>
<dbReference type="GO" id="GO:0016020">
    <property type="term" value="C:membrane"/>
    <property type="evidence" value="ECO:0007669"/>
    <property type="project" value="UniProtKB-SubCell"/>
</dbReference>
<gene>
    <name evidence="6" type="ORF">DQL93_00645</name>
</gene>
<comment type="similarity">
    <text evidence="2">Belongs to the SLC13A/DASS transporter (TC 2.A.47) family. DIT1 subfamily.</text>
</comment>
<evidence type="ECO:0000313" key="6">
    <source>
        <dbReference type="EMBL" id="AZA15333.1"/>
    </source>
</evidence>
<name>A0A1L3JYU6_LACDL</name>
<evidence type="ECO:0000256" key="2">
    <source>
        <dbReference type="ARBA" id="ARBA00007349"/>
    </source>
</evidence>
<keyword evidence="4" id="KW-1133">Transmembrane helix</keyword>
<keyword evidence="3" id="KW-0812">Transmembrane</keyword>
<comment type="subcellular location">
    <subcellularLocation>
        <location evidence="1">Membrane</location>
        <topology evidence="1">Multi-pass membrane protein</topology>
    </subcellularLocation>
</comment>
<sequence>MINQIYHAGFLSIALGAGVPKIMAALILAFCGSVFLSTSTYSAGPAAMLSGTGYVSNKGWRKLSAIIGVIFNVIWLGGGLLWTKCIGYW</sequence>
<dbReference type="OrthoDB" id="1401038at2"/>
<reference evidence="6" key="1">
    <citation type="submission" date="2018-07" db="EMBL/GenBank/DDBJ databases">
        <authorList>
            <person name="Somerville V."/>
        </authorList>
    </citation>
    <scope>NUCLEOTIDE SEQUENCE</scope>
    <source>
        <strain evidence="6">NWC_2_2</strain>
    </source>
</reference>